<feature type="domain" description="SHOCT" evidence="2">
    <location>
        <begin position="171"/>
        <end position="198"/>
    </location>
</feature>
<dbReference type="AlphaFoldDB" id="D1BU64"/>
<keyword evidence="4" id="KW-1185">Reference proteome</keyword>
<dbReference type="Proteomes" id="UP000002255">
    <property type="component" value="Chromosome"/>
</dbReference>
<evidence type="ECO:0000259" key="2">
    <source>
        <dbReference type="Pfam" id="PF09851"/>
    </source>
</evidence>
<dbReference type="OrthoDB" id="9812349at2"/>
<feature type="transmembrane region" description="Helical" evidence="1">
    <location>
        <begin position="42"/>
        <end position="62"/>
    </location>
</feature>
<keyword evidence="1" id="KW-0472">Membrane</keyword>
<dbReference type="EMBL" id="CP001821">
    <property type="protein sequence ID" value="ACZ31077.1"/>
    <property type="molecule type" value="Genomic_DNA"/>
</dbReference>
<dbReference type="HOGENOM" id="CLU_093674_4_1_11"/>
<accession>D1BU64</accession>
<feature type="transmembrane region" description="Helical" evidence="1">
    <location>
        <begin position="74"/>
        <end position="95"/>
    </location>
</feature>
<dbReference type="eggNOG" id="COG3152">
    <property type="taxonomic scope" value="Bacteria"/>
</dbReference>
<sequence>MSQTFDSQPSVADPTRLSMIAAVRTVLKKYARFTGRAPLSEYWWWALALALVPIAWFVLFEVTRAVIRATGENFFSVTLAITLLVAGGVAVLGSIVPSVAVTVRRLHDMDKPGSWAFLALLPAVGWILLLVLTATGGTPGPNRYGLDPLGRAPVQVPSAPTATPEANEPLERLQRLGELRASGVLSDGEFEKLKAELLNR</sequence>
<dbReference type="RefSeq" id="WP_012878819.1">
    <property type="nucleotide sequence ID" value="NC_013530.1"/>
</dbReference>
<name>D1BU64_XYLCX</name>
<evidence type="ECO:0000313" key="3">
    <source>
        <dbReference type="EMBL" id="ACZ31077.1"/>
    </source>
</evidence>
<gene>
    <name evidence="3" type="ordered locus">Xcel_2059</name>
</gene>
<dbReference type="InterPro" id="IPR018649">
    <property type="entry name" value="SHOCT"/>
</dbReference>
<dbReference type="Pfam" id="PF09851">
    <property type="entry name" value="SHOCT"/>
    <property type="match status" value="1"/>
</dbReference>
<dbReference type="STRING" id="446471.Xcel_2059"/>
<evidence type="ECO:0000256" key="1">
    <source>
        <dbReference type="SAM" id="Phobius"/>
    </source>
</evidence>
<keyword evidence="1" id="KW-1133">Transmembrane helix</keyword>
<reference evidence="4" key="1">
    <citation type="submission" date="2009-11" db="EMBL/GenBank/DDBJ databases">
        <title>The complete chromosome of Xylanimonas cellulosilytica DSM 15894.</title>
        <authorList>
            <consortium name="US DOE Joint Genome Institute (JGI-PGF)"/>
            <person name="Lucas S."/>
            <person name="Copeland A."/>
            <person name="Lapidus A."/>
            <person name="Glavina del Rio T."/>
            <person name="Dalin E."/>
            <person name="Tice H."/>
            <person name="Bruce D."/>
            <person name="Goodwin L."/>
            <person name="Pitluck S."/>
            <person name="Kyrpides N."/>
            <person name="Mavromatis K."/>
            <person name="Ivanova N."/>
            <person name="Mikhailova N."/>
            <person name="Foster B."/>
            <person name="Clum A."/>
            <person name="Brettin T."/>
            <person name="Detter J.C."/>
            <person name="Han C."/>
            <person name="Larimer F."/>
            <person name="Land M."/>
            <person name="Hauser L."/>
            <person name="Markowitz V."/>
            <person name="Cheng J.F."/>
            <person name="Hugenholtz P."/>
            <person name="Woyke T."/>
            <person name="Wu D."/>
            <person name="Gehrich-Schroeter G."/>
            <person name="Schneider S."/>
            <person name="Pukall S.R."/>
            <person name="Klenk H.P."/>
            <person name="Eisen J.A."/>
        </authorList>
    </citation>
    <scope>NUCLEOTIDE SEQUENCE [LARGE SCALE GENOMIC DNA]</scope>
    <source>
        <strain evidence="4">DSM 15894 / CECT 5975 / LMG 20990 / XIL07</strain>
    </source>
</reference>
<reference evidence="3 4" key="2">
    <citation type="journal article" date="2010" name="Stand. Genomic Sci.">
        <title>Complete genome sequence of Xylanimonas cellulosilytica type strain (XIL07).</title>
        <authorList>
            <person name="Foster B."/>
            <person name="Pukall R."/>
            <person name="Abt B."/>
            <person name="Nolan M."/>
            <person name="Glavina Del Rio T."/>
            <person name="Chen F."/>
            <person name="Lucas S."/>
            <person name="Tice H."/>
            <person name="Pitluck S."/>
            <person name="Cheng J.-F."/>
            <person name="Chertkov O."/>
            <person name="Brettin T."/>
            <person name="Han C."/>
            <person name="Detter J.C."/>
            <person name="Bruce D."/>
            <person name="Goodwin L."/>
            <person name="Ivanova N."/>
            <person name="Mavromatis K."/>
            <person name="Pati A."/>
            <person name="Mikhailova N."/>
            <person name="Chen A."/>
            <person name="Palaniappan K."/>
            <person name="Land M."/>
            <person name="Hauser L."/>
            <person name="Chang Y.-J."/>
            <person name="Jeffries C.D."/>
            <person name="Chain P."/>
            <person name="Rohde M."/>
            <person name="Goeker M."/>
            <person name="Bristow J."/>
            <person name="Eisen J.A."/>
            <person name="Markowitz V."/>
            <person name="Hugenholtz P."/>
            <person name="Kyrpides N.C."/>
            <person name="Klenk H.-P."/>
            <person name="Lapidus A."/>
        </authorList>
    </citation>
    <scope>NUCLEOTIDE SEQUENCE [LARGE SCALE GENOMIC DNA]</scope>
    <source>
        <strain evidence="4">DSM 15894 / CECT 5975 / LMG 20990 / XIL07</strain>
    </source>
</reference>
<proteinExistence type="predicted"/>
<keyword evidence="1" id="KW-0812">Transmembrane</keyword>
<protein>
    <recommendedName>
        <fullName evidence="2">SHOCT domain-containing protein</fullName>
    </recommendedName>
</protein>
<dbReference type="GO" id="GO:0005886">
    <property type="term" value="C:plasma membrane"/>
    <property type="evidence" value="ECO:0007669"/>
    <property type="project" value="TreeGrafter"/>
</dbReference>
<dbReference type="InterPro" id="IPR008523">
    <property type="entry name" value="DUF805"/>
</dbReference>
<feature type="transmembrane region" description="Helical" evidence="1">
    <location>
        <begin position="115"/>
        <end position="134"/>
    </location>
</feature>
<dbReference type="PANTHER" id="PTHR34980:SF2">
    <property type="entry name" value="INNER MEMBRANE PROTEIN YHAH-RELATED"/>
    <property type="match status" value="1"/>
</dbReference>
<organism evidence="3 4">
    <name type="scientific">Xylanimonas cellulosilytica (strain DSM 15894 / JCM 12276 / CECT 5975 / KCTC 9989 / LMG 20990 / NBRC 107835 / XIL07)</name>
    <dbReference type="NCBI Taxonomy" id="446471"/>
    <lineage>
        <taxon>Bacteria</taxon>
        <taxon>Bacillati</taxon>
        <taxon>Actinomycetota</taxon>
        <taxon>Actinomycetes</taxon>
        <taxon>Micrococcales</taxon>
        <taxon>Promicromonosporaceae</taxon>
        <taxon>Xylanimonas</taxon>
    </lineage>
</organism>
<dbReference type="KEGG" id="xce:Xcel_2059"/>
<dbReference type="Pfam" id="PF05656">
    <property type="entry name" value="DUF805"/>
    <property type="match status" value="1"/>
</dbReference>
<dbReference type="PANTHER" id="PTHR34980">
    <property type="entry name" value="INNER MEMBRANE PROTEIN-RELATED-RELATED"/>
    <property type="match status" value="1"/>
</dbReference>
<evidence type="ECO:0000313" key="4">
    <source>
        <dbReference type="Proteomes" id="UP000002255"/>
    </source>
</evidence>